<dbReference type="PROSITE" id="PS50404">
    <property type="entry name" value="GST_NTER"/>
    <property type="match status" value="1"/>
</dbReference>
<dbReference type="EMBL" id="PNBA02000018">
    <property type="protein sequence ID" value="KAG6393046.1"/>
    <property type="molecule type" value="Genomic_DNA"/>
</dbReference>
<dbReference type="GO" id="GO:0005634">
    <property type="term" value="C:nucleus"/>
    <property type="evidence" value="ECO:0007669"/>
    <property type="project" value="TreeGrafter"/>
</dbReference>
<dbReference type="SUPFAM" id="SSF48150">
    <property type="entry name" value="DNA-glycosylase"/>
    <property type="match status" value="1"/>
</dbReference>
<accession>A0A8X8WFI4</accession>
<organism evidence="5">
    <name type="scientific">Salvia splendens</name>
    <name type="common">Scarlet sage</name>
    <dbReference type="NCBI Taxonomy" id="180675"/>
    <lineage>
        <taxon>Eukaryota</taxon>
        <taxon>Viridiplantae</taxon>
        <taxon>Streptophyta</taxon>
        <taxon>Embryophyta</taxon>
        <taxon>Tracheophyta</taxon>
        <taxon>Spermatophyta</taxon>
        <taxon>Magnoliopsida</taxon>
        <taxon>eudicotyledons</taxon>
        <taxon>Gunneridae</taxon>
        <taxon>Pentapetalae</taxon>
        <taxon>asterids</taxon>
        <taxon>lamiids</taxon>
        <taxon>Lamiales</taxon>
        <taxon>Lamiaceae</taxon>
        <taxon>Nepetoideae</taxon>
        <taxon>Mentheae</taxon>
        <taxon>Salviinae</taxon>
        <taxon>Salvia</taxon>
        <taxon>Salvia subgen. Calosphace</taxon>
        <taxon>core Calosphace</taxon>
    </lineage>
</organism>
<dbReference type="GO" id="GO:0034039">
    <property type="term" value="F:8-oxo-7,8-dihydroguanine DNA N-glycosylase activity"/>
    <property type="evidence" value="ECO:0007669"/>
    <property type="project" value="TreeGrafter"/>
</dbReference>
<dbReference type="Gene3D" id="3.40.30.10">
    <property type="entry name" value="Glutaredoxin"/>
    <property type="match status" value="1"/>
</dbReference>
<protein>
    <recommendedName>
        <fullName evidence="7">Glutathione transferase</fullName>
    </recommendedName>
</protein>
<dbReference type="InterPro" id="IPR010987">
    <property type="entry name" value="Glutathione-S-Trfase_C-like"/>
</dbReference>
<feature type="compositionally biased region" description="Polar residues" evidence="2">
    <location>
        <begin position="203"/>
        <end position="213"/>
    </location>
</feature>
<dbReference type="CDD" id="cd03191">
    <property type="entry name" value="GST_C_Zeta"/>
    <property type="match status" value="1"/>
</dbReference>
<keyword evidence="6" id="KW-1185">Reference proteome</keyword>
<dbReference type="InterPro" id="IPR004045">
    <property type="entry name" value="Glutathione_S-Trfase_N"/>
</dbReference>
<dbReference type="InterPro" id="IPR004046">
    <property type="entry name" value="GST_C"/>
</dbReference>
<evidence type="ECO:0000259" key="4">
    <source>
        <dbReference type="PROSITE" id="PS50405"/>
    </source>
</evidence>
<gene>
    <name evidence="5" type="ORF">SASPL_147276</name>
</gene>
<reference evidence="5" key="1">
    <citation type="submission" date="2018-01" db="EMBL/GenBank/DDBJ databases">
        <authorList>
            <person name="Mao J.F."/>
        </authorList>
    </citation>
    <scope>NUCLEOTIDE SEQUENCE</scope>
    <source>
        <strain evidence="5">Huo1</strain>
        <tissue evidence="5">Leaf</tissue>
    </source>
</reference>
<dbReference type="InterPro" id="IPR011257">
    <property type="entry name" value="DNA_glycosylase"/>
</dbReference>
<feature type="domain" description="GST N-terminal" evidence="3">
    <location>
        <begin position="395"/>
        <end position="476"/>
    </location>
</feature>
<dbReference type="FunFam" id="1.20.1050.10:FF:000017">
    <property type="entry name" value="Maleylacetoacetate isomerase"/>
    <property type="match status" value="1"/>
</dbReference>
<evidence type="ECO:0000259" key="3">
    <source>
        <dbReference type="PROSITE" id="PS50404"/>
    </source>
</evidence>
<dbReference type="Proteomes" id="UP000298416">
    <property type="component" value="Unassembled WGS sequence"/>
</dbReference>
<dbReference type="InterPro" id="IPR036249">
    <property type="entry name" value="Thioredoxin-like_sf"/>
</dbReference>
<evidence type="ECO:0000313" key="5">
    <source>
        <dbReference type="EMBL" id="KAG6393046.1"/>
    </source>
</evidence>
<evidence type="ECO:0000256" key="2">
    <source>
        <dbReference type="SAM" id="MobiDB-lite"/>
    </source>
</evidence>
<dbReference type="Pfam" id="PF14497">
    <property type="entry name" value="GST_C_3"/>
    <property type="match status" value="1"/>
</dbReference>
<feature type="domain" description="GST C-terminal" evidence="4">
    <location>
        <begin position="493"/>
        <end position="622"/>
    </location>
</feature>
<dbReference type="SFLD" id="SFLDS00019">
    <property type="entry name" value="Glutathione_Transferase_(cytos"/>
    <property type="match status" value="1"/>
</dbReference>
<comment type="caution">
    <text evidence="5">The sequence shown here is derived from an EMBL/GenBank/DDBJ whole genome shotgun (WGS) entry which is preliminary data.</text>
</comment>
<feature type="region of interest" description="Disordered" evidence="2">
    <location>
        <begin position="190"/>
        <end position="218"/>
    </location>
</feature>
<sequence length="626" mass="69186">MKRGADGGVFVELELGDAALNFNLEKASQVRRMLRLSDEEHKRVIAFHNVHAQAKGSGFGRVFRSPTLFEDMVKCILLCNCQWPRTLSMAQALCDLQAELQHQLPRASNTETGIISSCQSNNIKSFAPETPYGKESKRKPHKCLPKLANKYAKKLGDEESEMKISTAVILESSIFVLEETGDDFLGQCNPSTTSTDDSLQSTEVAENDSSSAVGNFPSPRELSRLDENFLAKRCGLGYRAGRVIKLAQGVVEGRIQLRELECEGGTLSLSDYDKLAEKLRSIDGFGPFTCANVLMCLGFYHVIPTDSETMRHLKQVHAKRSSARTIQQDLENIYGKYAPFQFLAFWSEIWDFYEERFGKLSEMGHSSYKLITAANMRGKARKGKCQATDAIAEPTKLKLYSYWRSSCSCRVRIALNLKGLDYEYIAVNLLKGEQKSPEFLKLNPLGLVPVLIDGDTVVSDSLAILLAISGGEVSSTSVVTPGSGAEGPELPASFTLVAKIVRIGGVAANIVFASIQPYQNIPIIGYVKDKLGADEMLSWVQHHIKHGFAALEKLLDKFAGKYATGDEVFLADLYLAPQIDGAVRRFSVDMNEFPLLSKFNEAYKQLPAFQNAMPGKQLDTPPEARD</sequence>
<reference evidence="5" key="2">
    <citation type="submission" date="2020-08" db="EMBL/GenBank/DDBJ databases">
        <title>Plant Genome Project.</title>
        <authorList>
            <person name="Zhang R.-G."/>
        </authorList>
    </citation>
    <scope>NUCLEOTIDE SEQUENCE</scope>
    <source>
        <strain evidence="5">Huo1</strain>
        <tissue evidence="5">Leaf</tissue>
    </source>
</reference>
<dbReference type="PANTHER" id="PTHR10242">
    <property type="entry name" value="8-OXOGUANINE DNA GLYCOSYLASE"/>
    <property type="match status" value="1"/>
</dbReference>
<dbReference type="GO" id="GO:0006285">
    <property type="term" value="P:base-excision repair, AP site formation"/>
    <property type="evidence" value="ECO:0007669"/>
    <property type="project" value="TreeGrafter"/>
</dbReference>
<feature type="compositionally biased region" description="Low complexity" evidence="2">
    <location>
        <begin position="191"/>
        <end position="202"/>
    </location>
</feature>
<dbReference type="Gene3D" id="1.20.1050.10">
    <property type="match status" value="1"/>
</dbReference>
<proteinExistence type="inferred from homology"/>
<evidence type="ECO:0000256" key="1">
    <source>
        <dbReference type="ARBA" id="ARBA00010007"/>
    </source>
</evidence>
<dbReference type="PANTHER" id="PTHR10242:SF4">
    <property type="entry name" value="OS07G0657600 PROTEIN"/>
    <property type="match status" value="1"/>
</dbReference>
<evidence type="ECO:0008006" key="7">
    <source>
        <dbReference type="Google" id="ProtNLM"/>
    </source>
</evidence>
<dbReference type="PROSITE" id="PS50405">
    <property type="entry name" value="GST_CTER"/>
    <property type="match status" value="1"/>
</dbReference>
<dbReference type="SUPFAM" id="SSF47616">
    <property type="entry name" value="GST C-terminal domain-like"/>
    <property type="match status" value="1"/>
</dbReference>
<dbReference type="InterPro" id="IPR052054">
    <property type="entry name" value="Oxidative_DNA_repair_enzyme"/>
</dbReference>
<dbReference type="Gene3D" id="1.10.340.30">
    <property type="entry name" value="Hypothetical protein, domain 2"/>
    <property type="match status" value="1"/>
</dbReference>
<evidence type="ECO:0000313" key="6">
    <source>
        <dbReference type="Proteomes" id="UP000298416"/>
    </source>
</evidence>
<comment type="similarity">
    <text evidence="1">Belongs to the GST superfamily. Zeta family.</text>
</comment>
<name>A0A8X8WFI4_SALSN</name>
<dbReference type="InterPro" id="IPR034330">
    <property type="entry name" value="GST_Zeta_C"/>
</dbReference>
<dbReference type="InterPro" id="IPR036282">
    <property type="entry name" value="Glutathione-S-Trfase_C_sf"/>
</dbReference>
<dbReference type="SFLD" id="SFLDG00358">
    <property type="entry name" value="Main_(cytGST)"/>
    <property type="match status" value="1"/>
</dbReference>
<dbReference type="SUPFAM" id="SSF52833">
    <property type="entry name" value="Thioredoxin-like"/>
    <property type="match status" value="1"/>
</dbReference>
<dbReference type="CDD" id="cd03042">
    <property type="entry name" value="GST_N_Zeta"/>
    <property type="match status" value="1"/>
</dbReference>
<dbReference type="InterPro" id="IPR034333">
    <property type="entry name" value="GST_Zeta_N"/>
</dbReference>
<dbReference type="InterPro" id="IPR040079">
    <property type="entry name" value="Glutathione_S-Trfase"/>
</dbReference>
<dbReference type="Pfam" id="PF02798">
    <property type="entry name" value="GST_N"/>
    <property type="match status" value="1"/>
</dbReference>
<dbReference type="AlphaFoldDB" id="A0A8X8WFI4"/>